<proteinExistence type="predicted"/>
<evidence type="ECO:0000256" key="5">
    <source>
        <dbReference type="ARBA" id="ARBA00023136"/>
    </source>
</evidence>
<dbReference type="Proteomes" id="UP000642748">
    <property type="component" value="Unassembled WGS sequence"/>
</dbReference>
<keyword evidence="3 6" id="KW-0812">Transmembrane</keyword>
<accession>A0A8J3QSL6</accession>
<dbReference type="GO" id="GO:0005886">
    <property type="term" value="C:plasma membrane"/>
    <property type="evidence" value="ECO:0007669"/>
    <property type="project" value="UniProtKB-SubCell"/>
</dbReference>
<protein>
    <recommendedName>
        <fullName evidence="7">Type II secretion system protein GspF domain-containing protein</fullName>
    </recommendedName>
</protein>
<evidence type="ECO:0000256" key="2">
    <source>
        <dbReference type="ARBA" id="ARBA00022475"/>
    </source>
</evidence>
<reference evidence="8" key="1">
    <citation type="submission" date="2021-01" db="EMBL/GenBank/DDBJ databases">
        <title>Whole genome shotgun sequence of Rugosimonospora africana NBRC 104875.</title>
        <authorList>
            <person name="Komaki H."/>
            <person name="Tamura T."/>
        </authorList>
    </citation>
    <scope>NUCLEOTIDE SEQUENCE</scope>
    <source>
        <strain evidence="8">NBRC 104875</strain>
    </source>
</reference>
<feature type="transmembrane region" description="Helical" evidence="6">
    <location>
        <begin position="242"/>
        <end position="262"/>
    </location>
</feature>
<dbReference type="PANTHER" id="PTHR35007:SF3">
    <property type="entry name" value="POSSIBLE CONSERVED ALANINE RICH MEMBRANE PROTEIN"/>
    <property type="match status" value="1"/>
</dbReference>
<keyword evidence="5 6" id="KW-0472">Membrane</keyword>
<dbReference type="Pfam" id="PF00482">
    <property type="entry name" value="T2SSF"/>
    <property type="match status" value="1"/>
</dbReference>
<dbReference type="InterPro" id="IPR018076">
    <property type="entry name" value="T2SS_GspF_dom"/>
</dbReference>
<feature type="domain" description="Type II secretion system protein GspF" evidence="7">
    <location>
        <begin position="102"/>
        <end position="227"/>
    </location>
</feature>
<sequence>MLGMLCGAVVGLGVLLVADGLRRAPRPVAAMGQGRVMQWVRSRGPVQVATAVAAAALVGLVTRWPVGALLAGLAVWTLPGMLLGAERVRQRRLERLDAIAAWTESLVATLAGAAGVEQTIIATARNPPAAIRPEVQALSVALRGGVPLPAALRGFAADLSDPVADTVVAALILAASEGTGRLTEPLNLLAEAAREEVAAARRVEKGRAKAASDARIVIITTLVMAVGLIVFNRGYLQPYSTTAGQVVLAVVGGLFAAGFRWLHRLSRPAELPRLLDLSADVALSSMPAAQIVRGGER</sequence>
<feature type="transmembrane region" description="Helical" evidence="6">
    <location>
        <begin position="66"/>
        <end position="85"/>
    </location>
</feature>
<gene>
    <name evidence="8" type="ORF">Raf01_42710</name>
</gene>
<evidence type="ECO:0000256" key="1">
    <source>
        <dbReference type="ARBA" id="ARBA00004651"/>
    </source>
</evidence>
<evidence type="ECO:0000256" key="6">
    <source>
        <dbReference type="SAM" id="Phobius"/>
    </source>
</evidence>
<keyword evidence="2" id="KW-1003">Cell membrane</keyword>
<evidence type="ECO:0000313" key="9">
    <source>
        <dbReference type="Proteomes" id="UP000642748"/>
    </source>
</evidence>
<evidence type="ECO:0000256" key="3">
    <source>
        <dbReference type="ARBA" id="ARBA00022692"/>
    </source>
</evidence>
<feature type="transmembrane region" description="Helical" evidence="6">
    <location>
        <begin position="216"/>
        <end position="236"/>
    </location>
</feature>
<evidence type="ECO:0000259" key="7">
    <source>
        <dbReference type="Pfam" id="PF00482"/>
    </source>
</evidence>
<keyword evidence="9" id="KW-1185">Reference proteome</keyword>
<dbReference type="EMBL" id="BONZ01000039">
    <property type="protein sequence ID" value="GIH16099.1"/>
    <property type="molecule type" value="Genomic_DNA"/>
</dbReference>
<organism evidence="8 9">
    <name type="scientific">Rugosimonospora africana</name>
    <dbReference type="NCBI Taxonomy" id="556532"/>
    <lineage>
        <taxon>Bacteria</taxon>
        <taxon>Bacillati</taxon>
        <taxon>Actinomycetota</taxon>
        <taxon>Actinomycetes</taxon>
        <taxon>Micromonosporales</taxon>
        <taxon>Micromonosporaceae</taxon>
        <taxon>Rugosimonospora</taxon>
    </lineage>
</organism>
<dbReference type="AlphaFoldDB" id="A0A8J3QSL6"/>
<dbReference type="PANTHER" id="PTHR35007">
    <property type="entry name" value="INTEGRAL MEMBRANE PROTEIN-RELATED"/>
    <property type="match status" value="1"/>
</dbReference>
<evidence type="ECO:0000256" key="4">
    <source>
        <dbReference type="ARBA" id="ARBA00022989"/>
    </source>
</evidence>
<evidence type="ECO:0000313" key="8">
    <source>
        <dbReference type="EMBL" id="GIH16099.1"/>
    </source>
</evidence>
<dbReference type="RefSeq" id="WP_203919752.1">
    <property type="nucleotide sequence ID" value="NZ_BONZ01000039.1"/>
</dbReference>
<name>A0A8J3QSL6_9ACTN</name>
<comment type="subcellular location">
    <subcellularLocation>
        <location evidence="1">Cell membrane</location>
        <topology evidence="1">Multi-pass membrane protein</topology>
    </subcellularLocation>
</comment>
<comment type="caution">
    <text evidence="8">The sequence shown here is derived from an EMBL/GenBank/DDBJ whole genome shotgun (WGS) entry which is preliminary data.</text>
</comment>
<keyword evidence="4 6" id="KW-1133">Transmembrane helix</keyword>